<proteinExistence type="predicted"/>
<feature type="non-terminal residue" evidence="5">
    <location>
        <position position="1"/>
    </location>
</feature>
<accession>A0AAV5WTZ2</accession>
<evidence type="ECO:0000313" key="5">
    <source>
        <dbReference type="EMBL" id="GMT35075.1"/>
    </source>
</evidence>
<dbReference type="PANTHER" id="PTHR16450:SF1">
    <property type="entry name" value="PROTEIN CBG12045"/>
    <property type="match status" value="1"/>
</dbReference>
<keyword evidence="2" id="KW-0862">Zinc</keyword>
<sequence>SCLLESMLTRSRGDASCMRCGLQSTRRTRLRTLTALVLRDNDREARTAEEKWNAALATTTGATNRVMRERELAEVRDELTMNFAVNASIPPTASNAQSFIAAVTAIASANGANARLPPTAIAAGSATDHALAAALGGRGESDLFAAIEADAKAQKERIAAMRENNEKSTLTYSRKCPVCLVPNPLKRRAYKCGHIVCLPCSEEQETADFVAKCPICRGISEFIPLFEDDIDNTEANQ</sequence>
<feature type="domain" description="RING-type" evidence="4">
    <location>
        <begin position="176"/>
        <end position="217"/>
    </location>
</feature>
<reference evidence="5" key="1">
    <citation type="submission" date="2023-10" db="EMBL/GenBank/DDBJ databases">
        <title>Genome assembly of Pristionchus species.</title>
        <authorList>
            <person name="Yoshida K."/>
            <person name="Sommer R.J."/>
        </authorList>
    </citation>
    <scope>NUCLEOTIDE SEQUENCE</scope>
    <source>
        <strain evidence="5">RS5133</strain>
    </source>
</reference>
<organism evidence="5 6">
    <name type="scientific">Pristionchus fissidentatus</name>
    <dbReference type="NCBI Taxonomy" id="1538716"/>
    <lineage>
        <taxon>Eukaryota</taxon>
        <taxon>Metazoa</taxon>
        <taxon>Ecdysozoa</taxon>
        <taxon>Nematoda</taxon>
        <taxon>Chromadorea</taxon>
        <taxon>Rhabditida</taxon>
        <taxon>Rhabditina</taxon>
        <taxon>Diplogasteromorpha</taxon>
        <taxon>Diplogasteroidea</taxon>
        <taxon>Neodiplogasteridae</taxon>
        <taxon>Pristionchus</taxon>
    </lineage>
</organism>
<gene>
    <name evidence="5" type="ORF">PFISCL1PPCAC_26372</name>
</gene>
<dbReference type="SUPFAM" id="SSF57850">
    <property type="entry name" value="RING/U-box"/>
    <property type="match status" value="1"/>
</dbReference>
<evidence type="ECO:0000256" key="2">
    <source>
        <dbReference type="ARBA" id="ARBA00022833"/>
    </source>
</evidence>
<comment type="caution">
    <text evidence="5">The sequence shown here is derived from an EMBL/GenBank/DDBJ whole genome shotgun (WGS) entry which is preliminary data.</text>
</comment>
<dbReference type="Gene3D" id="3.30.40.10">
    <property type="entry name" value="Zinc/RING finger domain, C3HC4 (zinc finger)"/>
    <property type="match status" value="1"/>
</dbReference>
<keyword evidence="6" id="KW-1185">Reference proteome</keyword>
<dbReference type="PROSITE" id="PS50089">
    <property type="entry name" value="ZF_RING_2"/>
    <property type="match status" value="1"/>
</dbReference>
<dbReference type="PANTHER" id="PTHR16450">
    <property type="entry name" value="RING FINGER PROTEIN 186"/>
    <property type="match status" value="1"/>
</dbReference>
<dbReference type="EMBL" id="BTSY01000007">
    <property type="protein sequence ID" value="GMT35075.1"/>
    <property type="molecule type" value="Genomic_DNA"/>
</dbReference>
<keyword evidence="1 3" id="KW-0863">Zinc-finger</keyword>
<evidence type="ECO:0000256" key="1">
    <source>
        <dbReference type="ARBA" id="ARBA00022771"/>
    </source>
</evidence>
<keyword evidence="1 3" id="KW-0479">Metal-binding</keyword>
<evidence type="ECO:0000256" key="3">
    <source>
        <dbReference type="PROSITE-ProRule" id="PRU00175"/>
    </source>
</evidence>
<dbReference type="GO" id="GO:0008270">
    <property type="term" value="F:zinc ion binding"/>
    <property type="evidence" value="ECO:0007669"/>
    <property type="project" value="UniProtKB-KW"/>
</dbReference>
<evidence type="ECO:0000313" key="6">
    <source>
        <dbReference type="Proteomes" id="UP001432322"/>
    </source>
</evidence>
<evidence type="ECO:0000259" key="4">
    <source>
        <dbReference type="PROSITE" id="PS50089"/>
    </source>
</evidence>
<dbReference type="Proteomes" id="UP001432322">
    <property type="component" value="Unassembled WGS sequence"/>
</dbReference>
<dbReference type="InterPro" id="IPR013083">
    <property type="entry name" value="Znf_RING/FYVE/PHD"/>
</dbReference>
<dbReference type="AlphaFoldDB" id="A0AAV5WTZ2"/>
<name>A0AAV5WTZ2_9BILA</name>
<dbReference type="SMART" id="SM00184">
    <property type="entry name" value="RING"/>
    <property type="match status" value="1"/>
</dbReference>
<dbReference type="InterPro" id="IPR001841">
    <property type="entry name" value="Znf_RING"/>
</dbReference>
<protein>
    <recommendedName>
        <fullName evidence="4">RING-type domain-containing protein</fullName>
    </recommendedName>
</protein>